<dbReference type="Gene3D" id="1.25.40.10">
    <property type="entry name" value="Tetratricopeptide repeat domain"/>
    <property type="match status" value="1"/>
</dbReference>
<proteinExistence type="inferred from homology"/>
<dbReference type="RefSeq" id="WP_229158554.1">
    <property type="nucleotide sequence ID" value="NZ_JAJEWP010000001.1"/>
</dbReference>
<evidence type="ECO:0000313" key="3">
    <source>
        <dbReference type="EMBL" id="MCC2616015.1"/>
    </source>
</evidence>
<name>A0ABS8G663_9ALTE</name>
<dbReference type="Pfam" id="PF13371">
    <property type="entry name" value="TPR_9"/>
    <property type="match status" value="1"/>
</dbReference>
<evidence type="ECO:0000313" key="4">
    <source>
        <dbReference type="Proteomes" id="UP001520878"/>
    </source>
</evidence>
<dbReference type="SUPFAM" id="SSF48452">
    <property type="entry name" value="TPR-like"/>
    <property type="match status" value="1"/>
</dbReference>
<dbReference type="InterPro" id="IPR032698">
    <property type="entry name" value="SirB1_N"/>
</dbReference>
<dbReference type="PANTHER" id="PTHR31350:SF21">
    <property type="entry name" value="F-BOX ONLY PROTEIN 21"/>
    <property type="match status" value="1"/>
</dbReference>
<protein>
    <submittedName>
        <fullName evidence="3">Tetratricopeptide repeat protein</fullName>
    </submittedName>
</protein>
<evidence type="ECO:0000256" key="1">
    <source>
        <dbReference type="ARBA" id="ARBA00007100"/>
    </source>
</evidence>
<organism evidence="3 4">
    <name type="scientific">Fluctibacter halophilus</name>
    <dbReference type="NCBI Taxonomy" id="226011"/>
    <lineage>
        <taxon>Bacteria</taxon>
        <taxon>Pseudomonadati</taxon>
        <taxon>Pseudomonadota</taxon>
        <taxon>Gammaproteobacteria</taxon>
        <taxon>Alteromonadales</taxon>
        <taxon>Alteromonadaceae</taxon>
        <taxon>Fluctibacter</taxon>
    </lineage>
</organism>
<feature type="domain" description="Protein SirB1 N-terminal" evidence="2">
    <location>
        <begin position="33"/>
        <end position="184"/>
    </location>
</feature>
<dbReference type="Proteomes" id="UP001520878">
    <property type="component" value="Unassembled WGS sequence"/>
</dbReference>
<keyword evidence="4" id="KW-1185">Reference proteome</keyword>
<evidence type="ECO:0000259" key="2">
    <source>
        <dbReference type="Pfam" id="PF13369"/>
    </source>
</evidence>
<accession>A0ABS8G663</accession>
<dbReference type="InterPro" id="IPR011990">
    <property type="entry name" value="TPR-like_helical_dom_sf"/>
</dbReference>
<dbReference type="EMBL" id="JAJEWP010000001">
    <property type="protein sequence ID" value="MCC2616015.1"/>
    <property type="molecule type" value="Genomic_DNA"/>
</dbReference>
<dbReference type="Pfam" id="PF13369">
    <property type="entry name" value="Transglut_core2"/>
    <property type="match status" value="1"/>
</dbReference>
<dbReference type="PANTHER" id="PTHR31350">
    <property type="entry name" value="SI:DKEY-261L7.2"/>
    <property type="match status" value="1"/>
</dbReference>
<gene>
    <name evidence="3" type="ORF">LJ739_07155</name>
</gene>
<sequence length="270" mass="31068">MTEFKQWLADGNVLAASLWLAKQFDPNVNVNRCLSDIATMAETVLRGVDPQASEAQRLQQFHHGFYQDCLFALDRHSRLNAQANLMHCVVTRRCGVPVALAILYRHFAQQCGFDVEGIHFPGHFLLRHQWSEDDIQYIDPLTGNTLSWSELETLYQSMLGDDVDELDDDILCVASAQQMIERLLHNLKGAYLDADQHEKALHAVELLLTLSPDDPYERRDRGYLLHRLTNARVAMADYRYFIRECPQDPSAYLLKLQLRHWDALPTPVLH</sequence>
<comment type="caution">
    <text evidence="3">The sequence shown here is derived from an EMBL/GenBank/DDBJ whole genome shotgun (WGS) entry which is preliminary data.</text>
</comment>
<reference evidence="3 4" key="1">
    <citation type="submission" date="2021-10" db="EMBL/GenBank/DDBJ databases">
        <title>Draft genome of Aestuariibacter halophilus JC2043.</title>
        <authorList>
            <person name="Emsley S.A."/>
            <person name="Pfannmuller K.M."/>
            <person name="Ushijima B."/>
            <person name="Saw J.H."/>
            <person name="Videau P."/>
        </authorList>
    </citation>
    <scope>NUCLEOTIDE SEQUENCE [LARGE SCALE GENOMIC DNA]</scope>
    <source>
        <strain evidence="3 4">JC2043</strain>
    </source>
</reference>
<comment type="similarity">
    <text evidence="1">Belongs to the UPF0162 family.</text>
</comment>